<dbReference type="Gene3D" id="3.90.470.20">
    <property type="entry name" value="4'-phosphopantetheinyl transferase domain"/>
    <property type="match status" value="1"/>
</dbReference>
<comment type="cofactor">
    <cofactor evidence="8">
        <name>Mg(2+)</name>
        <dbReference type="ChEBI" id="CHEBI:18420"/>
    </cofactor>
</comment>
<keyword evidence="6 8" id="KW-0443">Lipid metabolism</keyword>
<dbReference type="Pfam" id="PF01648">
    <property type="entry name" value="ACPS"/>
    <property type="match status" value="1"/>
</dbReference>
<comment type="similarity">
    <text evidence="8">Belongs to the P-Pant transferase superfamily. AcpS family.</text>
</comment>
<evidence type="ECO:0000256" key="4">
    <source>
        <dbReference type="ARBA" id="ARBA00022832"/>
    </source>
</evidence>
<name>A0ABY8PQ89_9BACT</name>
<protein>
    <recommendedName>
        <fullName evidence="8">Holo-[acyl-carrier-protein] synthase</fullName>
        <shortName evidence="8">Holo-ACP synthase</shortName>
        <ecNumber evidence="8">2.7.8.7</ecNumber>
    </recommendedName>
    <alternativeName>
        <fullName evidence="8">4'-phosphopantetheinyl transferase AcpS</fullName>
    </alternativeName>
</protein>
<dbReference type="EMBL" id="CP069362">
    <property type="protein sequence ID" value="WGS64813.1"/>
    <property type="molecule type" value="Genomic_DNA"/>
</dbReference>
<evidence type="ECO:0000313" key="11">
    <source>
        <dbReference type="Proteomes" id="UP001232493"/>
    </source>
</evidence>
<evidence type="ECO:0000256" key="6">
    <source>
        <dbReference type="ARBA" id="ARBA00023098"/>
    </source>
</evidence>
<evidence type="ECO:0000256" key="5">
    <source>
        <dbReference type="ARBA" id="ARBA00022842"/>
    </source>
</evidence>
<evidence type="ECO:0000256" key="1">
    <source>
        <dbReference type="ARBA" id="ARBA00022516"/>
    </source>
</evidence>
<dbReference type="EC" id="2.7.8.7" evidence="8"/>
<reference evidence="10 11" key="1">
    <citation type="submission" date="2021-02" db="EMBL/GenBank/DDBJ databases">
        <title>Characterization of Marinitoga sp. nov. str. BP5-C20A.</title>
        <authorList>
            <person name="Erauso G."/>
            <person name="Postec A."/>
        </authorList>
    </citation>
    <scope>NUCLEOTIDE SEQUENCE [LARGE SCALE GENOMIC DNA]</scope>
    <source>
        <strain evidence="10 11">BP5-C20A</strain>
    </source>
</reference>
<keyword evidence="7 8" id="KW-0275">Fatty acid biosynthesis</keyword>
<proteinExistence type="inferred from homology"/>
<keyword evidence="1 8" id="KW-0444">Lipid biosynthesis</keyword>
<gene>
    <name evidence="8 10" type="primary">acpS</name>
    <name evidence="10" type="ORF">JRV97_10725</name>
</gene>
<evidence type="ECO:0000256" key="7">
    <source>
        <dbReference type="ARBA" id="ARBA00023160"/>
    </source>
</evidence>
<evidence type="ECO:0000256" key="8">
    <source>
        <dbReference type="HAMAP-Rule" id="MF_00101"/>
    </source>
</evidence>
<dbReference type="InterPro" id="IPR002582">
    <property type="entry name" value="ACPS"/>
</dbReference>
<comment type="subcellular location">
    <subcellularLocation>
        <location evidence="8">Cytoplasm</location>
    </subcellularLocation>
</comment>
<keyword evidence="2 8" id="KW-0808">Transferase</keyword>
<evidence type="ECO:0000256" key="3">
    <source>
        <dbReference type="ARBA" id="ARBA00022723"/>
    </source>
</evidence>
<dbReference type="HAMAP" id="MF_00101">
    <property type="entry name" value="AcpS"/>
    <property type="match status" value="1"/>
</dbReference>
<dbReference type="NCBIfam" id="TIGR00516">
    <property type="entry name" value="acpS"/>
    <property type="match status" value="1"/>
</dbReference>
<dbReference type="InterPro" id="IPR008278">
    <property type="entry name" value="4-PPantetheinyl_Trfase_dom"/>
</dbReference>
<accession>A0ABY8PQ89</accession>
<comment type="function">
    <text evidence="8">Transfers the 4'-phosphopantetheine moiety from coenzyme A to a Ser of acyl-carrier-protein.</text>
</comment>
<keyword evidence="3 8" id="KW-0479">Metal-binding</keyword>
<keyword evidence="5 8" id="KW-0460">Magnesium</keyword>
<dbReference type="Proteomes" id="UP001232493">
    <property type="component" value="Chromosome"/>
</dbReference>
<sequence>MIKGIGIDIIEINRITLGIEKKVLSKKELELFKNFSGENRKKEFIAGRFSVKESLIKAFGTFIPYKEITILNDEKGKPYFDEETIIYLKEKFGNYKIHLSISHERNYATSIVIIEDN</sequence>
<dbReference type="NCBIfam" id="TIGR00556">
    <property type="entry name" value="pantethn_trn"/>
    <property type="match status" value="1"/>
</dbReference>
<dbReference type="RefSeq" id="WP_280998752.1">
    <property type="nucleotide sequence ID" value="NZ_CP069362.1"/>
</dbReference>
<evidence type="ECO:0000259" key="9">
    <source>
        <dbReference type="Pfam" id="PF01648"/>
    </source>
</evidence>
<organism evidence="10 11">
    <name type="scientific">Marinitoga aeolica</name>
    <dbReference type="NCBI Taxonomy" id="2809031"/>
    <lineage>
        <taxon>Bacteria</taxon>
        <taxon>Thermotogati</taxon>
        <taxon>Thermotogota</taxon>
        <taxon>Thermotogae</taxon>
        <taxon>Petrotogales</taxon>
        <taxon>Petrotogaceae</taxon>
        <taxon>Marinitoga</taxon>
    </lineage>
</organism>
<feature type="binding site" evidence="8">
    <location>
        <position position="8"/>
    </location>
    <ligand>
        <name>Mg(2+)</name>
        <dbReference type="ChEBI" id="CHEBI:18420"/>
    </ligand>
</feature>
<dbReference type="GO" id="GO:0008897">
    <property type="term" value="F:holo-[acyl-carrier-protein] synthase activity"/>
    <property type="evidence" value="ECO:0007669"/>
    <property type="project" value="UniProtKB-EC"/>
</dbReference>
<keyword evidence="4 8" id="KW-0276">Fatty acid metabolism</keyword>
<dbReference type="InterPro" id="IPR037143">
    <property type="entry name" value="4-PPantetheinyl_Trfase_dom_sf"/>
</dbReference>
<feature type="domain" description="4'-phosphopantetheinyl transferase" evidence="9">
    <location>
        <begin position="4"/>
        <end position="111"/>
    </location>
</feature>
<comment type="catalytic activity">
    <reaction evidence="8">
        <text>apo-[ACP] + CoA = holo-[ACP] + adenosine 3',5'-bisphosphate + H(+)</text>
        <dbReference type="Rhea" id="RHEA:12068"/>
        <dbReference type="Rhea" id="RHEA-COMP:9685"/>
        <dbReference type="Rhea" id="RHEA-COMP:9690"/>
        <dbReference type="ChEBI" id="CHEBI:15378"/>
        <dbReference type="ChEBI" id="CHEBI:29999"/>
        <dbReference type="ChEBI" id="CHEBI:57287"/>
        <dbReference type="ChEBI" id="CHEBI:58343"/>
        <dbReference type="ChEBI" id="CHEBI:64479"/>
        <dbReference type="EC" id="2.7.8.7"/>
    </reaction>
</comment>
<dbReference type="InterPro" id="IPR004568">
    <property type="entry name" value="Ppantetheine-prot_Trfase_dom"/>
</dbReference>
<evidence type="ECO:0000256" key="2">
    <source>
        <dbReference type="ARBA" id="ARBA00022679"/>
    </source>
</evidence>
<dbReference type="SUPFAM" id="SSF56214">
    <property type="entry name" value="4'-phosphopantetheinyl transferase"/>
    <property type="match status" value="1"/>
</dbReference>
<keyword evidence="8" id="KW-0963">Cytoplasm</keyword>
<keyword evidence="11" id="KW-1185">Reference proteome</keyword>
<evidence type="ECO:0000313" key="10">
    <source>
        <dbReference type="EMBL" id="WGS64813.1"/>
    </source>
</evidence>
<feature type="binding site" evidence="8">
    <location>
        <position position="53"/>
    </location>
    <ligand>
        <name>Mg(2+)</name>
        <dbReference type="ChEBI" id="CHEBI:18420"/>
    </ligand>
</feature>